<evidence type="ECO:0000256" key="1">
    <source>
        <dbReference type="SAM" id="MobiDB-lite"/>
    </source>
</evidence>
<accession>A0AAD7X2H5</accession>
<comment type="caution">
    <text evidence="2">The sequence shown here is derived from an EMBL/GenBank/DDBJ whole genome shotgun (WGS) entry which is preliminary data.</text>
</comment>
<name>A0AAD7X2H5_9TELE</name>
<protein>
    <submittedName>
        <fullName evidence="2">Uncharacterized protein</fullName>
    </submittedName>
</protein>
<evidence type="ECO:0000313" key="2">
    <source>
        <dbReference type="EMBL" id="KAJ8417778.1"/>
    </source>
</evidence>
<gene>
    <name evidence="2" type="ORF">AAFF_G00226210</name>
</gene>
<organism evidence="2 3">
    <name type="scientific">Aldrovandia affinis</name>
    <dbReference type="NCBI Taxonomy" id="143900"/>
    <lineage>
        <taxon>Eukaryota</taxon>
        <taxon>Metazoa</taxon>
        <taxon>Chordata</taxon>
        <taxon>Craniata</taxon>
        <taxon>Vertebrata</taxon>
        <taxon>Euteleostomi</taxon>
        <taxon>Actinopterygii</taxon>
        <taxon>Neopterygii</taxon>
        <taxon>Teleostei</taxon>
        <taxon>Notacanthiformes</taxon>
        <taxon>Halosauridae</taxon>
        <taxon>Aldrovandia</taxon>
    </lineage>
</organism>
<feature type="compositionally biased region" description="Basic and acidic residues" evidence="1">
    <location>
        <begin position="87"/>
        <end position="108"/>
    </location>
</feature>
<sequence length="108" mass="12829">MDRQWSEDEELVAELREKLAVMQSGRLKTLLGRESKPLVSNGTTEMEQTHSTDEEDAAKQKQLEEIKRQEEERDNDERSLKAAMEAIQRKEKEWSEREGREREAKRQR</sequence>
<feature type="compositionally biased region" description="Basic and acidic residues" evidence="1">
    <location>
        <begin position="47"/>
        <end position="80"/>
    </location>
</feature>
<dbReference type="Proteomes" id="UP001221898">
    <property type="component" value="Unassembled WGS sequence"/>
</dbReference>
<evidence type="ECO:0000313" key="3">
    <source>
        <dbReference type="Proteomes" id="UP001221898"/>
    </source>
</evidence>
<feature type="region of interest" description="Disordered" evidence="1">
    <location>
        <begin position="32"/>
        <end position="108"/>
    </location>
</feature>
<reference evidence="2" key="1">
    <citation type="journal article" date="2023" name="Science">
        <title>Genome structures resolve the early diversification of teleost fishes.</title>
        <authorList>
            <person name="Parey E."/>
            <person name="Louis A."/>
            <person name="Montfort J."/>
            <person name="Bouchez O."/>
            <person name="Roques C."/>
            <person name="Iampietro C."/>
            <person name="Lluch J."/>
            <person name="Castinel A."/>
            <person name="Donnadieu C."/>
            <person name="Desvignes T."/>
            <person name="Floi Bucao C."/>
            <person name="Jouanno E."/>
            <person name="Wen M."/>
            <person name="Mejri S."/>
            <person name="Dirks R."/>
            <person name="Jansen H."/>
            <person name="Henkel C."/>
            <person name="Chen W.J."/>
            <person name="Zahm M."/>
            <person name="Cabau C."/>
            <person name="Klopp C."/>
            <person name="Thompson A.W."/>
            <person name="Robinson-Rechavi M."/>
            <person name="Braasch I."/>
            <person name="Lecointre G."/>
            <person name="Bobe J."/>
            <person name="Postlethwait J.H."/>
            <person name="Berthelot C."/>
            <person name="Roest Crollius H."/>
            <person name="Guiguen Y."/>
        </authorList>
    </citation>
    <scope>NUCLEOTIDE SEQUENCE</scope>
    <source>
        <strain evidence="2">NC1722</strain>
    </source>
</reference>
<keyword evidence="3" id="KW-1185">Reference proteome</keyword>
<dbReference type="EMBL" id="JAINUG010000003">
    <property type="protein sequence ID" value="KAJ8417778.1"/>
    <property type="molecule type" value="Genomic_DNA"/>
</dbReference>
<proteinExistence type="predicted"/>
<dbReference type="AlphaFoldDB" id="A0AAD7X2H5"/>